<dbReference type="EMBL" id="QOVM01000002">
    <property type="protein sequence ID" value="RXG23848.1"/>
    <property type="molecule type" value="Genomic_DNA"/>
</dbReference>
<comment type="caution">
    <text evidence="1">The sequence shown here is derived from an EMBL/GenBank/DDBJ whole genome shotgun (WGS) entry which is preliminary data.</text>
</comment>
<evidence type="ECO:0000313" key="1">
    <source>
        <dbReference type="EMBL" id="RXG23848.1"/>
    </source>
</evidence>
<evidence type="ECO:0000313" key="2">
    <source>
        <dbReference type="Proteomes" id="UP000289238"/>
    </source>
</evidence>
<dbReference type="RefSeq" id="WP_241652367.1">
    <property type="nucleotide sequence ID" value="NZ_QOVM01000002.1"/>
</dbReference>
<dbReference type="Proteomes" id="UP000289238">
    <property type="component" value="Unassembled WGS sequence"/>
</dbReference>
<dbReference type="AlphaFoldDB" id="A0A4Q0PBH2"/>
<dbReference type="Pfam" id="PF26622">
    <property type="entry name" value="DUF8199"/>
    <property type="match status" value="1"/>
</dbReference>
<gene>
    <name evidence="1" type="ORF">DSM00_1464</name>
</gene>
<protein>
    <submittedName>
        <fullName evidence="1">Uncharacterized protein</fullName>
    </submittedName>
</protein>
<organism evidence="1 2">
    <name type="scientific">Leeuwenhoekiella aequorea</name>
    <dbReference type="NCBI Taxonomy" id="283736"/>
    <lineage>
        <taxon>Bacteria</taxon>
        <taxon>Pseudomonadati</taxon>
        <taxon>Bacteroidota</taxon>
        <taxon>Flavobacteriia</taxon>
        <taxon>Flavobacteriales</taxon>
        <taxon>Flavobacteriaceae</taxon>
        <taxon>Leeuwenhoekiella</taxon>
    </lineage>
</organism>
<accession>A0A4Q0PBH2</accession>
<proteinExistence type="predicted"/>
<name>A0A4Q0PBH2_9FLAO</name>
<dbReference type="InterPro" id="IPR058060">
    <property type="entry name" value="HYC_CC_PP"/>
</dbReference>
<dbReference type="NCBIfam" id="NF047658">
    <property type="entry name" value="HYC_CC_PP"/>
    <property type="match status" value="1"/>
</dbReference>
<reference evidence="1 2" key="1">
    <citation type="submission" date="2018-07" db="EMBL/GenBank/DDBJ databases">
        <title>Leeuwenhoekiella genomics.</title>
        <authorList>
            <person name="Tahon G."/>
            <person name="Willems A."/>
        </authorList>
    </citation>
    <scope>NUCLEOTIDE SEQUENCE [LARGE SCALE GENOMIC DNA]</scope>
    <source>
        <strain evidence="1 2">LMG 22550</strain>
    </source>
</reference>
<keyword evidence="2" id="KW-1185">Reference proteome</keyword>
<sequence>MKQVSHKIIAGVMAIVVLFTTMSFTVNMHYCGKTLVDYSLTNHTNSCGMDVKSVTADCDTTIGLKGCCSDKKIVATGKDDLKPVHCTLDLDQQFFVSAFVYSYYALLAPEQIDNLFYTDYSPPNLIRDIHIRDQVFII</sequence>
<dbReference type="InterPro" id="IPR058512">
    <property type="entry name" value="DUF8199"/>
</dbReference>